<dbReference type="SMART" id="SM00220">
    <property type="entry name" value="S_TKc"/>
    <property type="match status" value="1"/>
</dbReference>
<feature type="transmembrane region" description="Helical" evidence="7">
    <location>
        <begin position="841"/>
        <end position="861"/>
    </location>
</feature>
<dbReference type="PROSITE" id="PS00108">
    <property type="entry name" value="PROTEIN_KINASE_ST"/>
    <property type="match status" value="1"/>
</dbReference>
<evidence type="ECO:0000256" key="1">
    <source>
        <dbReference type="ARBA" id="ARBA00022679"/>
    </source>
</evidence>
<dbReference type="EMBL" id="CP036433">
    <property type="protein sequence ID" value="QDU93248.1"/>
    <property type="molecule type" value="Genomic_DNA"/>
</dbReference>
<dbReference type="InterPro" id="IPR008271">
    <property type="entry name" value="Ser/Thr_kinase_AS"/>
</dbReference>
<keyword evidence="7" id="KW-1133">Transmembrane helix</keyword>
<dbReference type="AlphaFoldDB" id="A0A518DN32"/>
<evidence type="ECO:0000256" key="5">
    <source>
        <dbReference type="PROSITE-ProRule" id="PRU10141"/>
    </source>
</evidence>
<evidence type="ECO:0000256" key="6">
    <source>
        <dbReference type="SAM" id="MobiDB-lite"/>
    </source>
</evidence>
<dbReference type="GO" id="GO:0004674">
    <property type="term" value="F:protein serine/threonine kinase activity"/>
    <property type="evidence" value="ECO:0007669"/>
    <property type="project" value="UniProtKB-EC"/>
</dbReference>
<dbReference type="PANTHER" id="PTHR43289">
    <property type="entry name" value="MITOGEN-ACTIVATED PROTEIN KINASE KINASE KINASE 20-RELATED"/>
    <property type="match status" value="1"/>
</dbReference>
<dbReference type="Proteomes" id="UP000317648">
    <property type="component" value="Chromosome"/>
</dbReference>
<dbReference type="InterPro" id="IPR017441">
    <property type="entry name" value="Protein_kinase_ATP_BS"/>
</dbReference>
<evidence type="ECO:0000259" key="8">
    <source>
        <dbReference type="PROSITE" id="PS50011"/>
    </source>
</evidence>
<dbReference type="EC" id="2.7.11.1" evidence="9"/>
<feature type="transmembrane region" description="Helical" evidence="7">
    <location>
        <begin position="475"/>
        <end position="497"/>
    </location>
</feature>
<gene>
    <name evidence="9" type="primary">pknB_3</name>
    <name evidence="9" type="ORF">Pla8534_10270</name>
</gene>
<accession>A0A518DN32</accession>
<evidence type="ECO:0000313" key="9">
    <source>
        <dbReference type="EMBL" id="QDU93248.1"/>
    </source>
</evidence>
<dbReference type="RefSeq" id="WP_145049888.1">
    <property type="nucleotide sequence ID" value="NZ_CP036433.1"/>
</dbReference>
<organism evidence="9 10">
    <name type="scientific">Lignipirellula cremea</name>
    <dbReference type="NCBI Taxonomy" id="2528010"/>
    <lineage>
        <taxon>Bacteria</taxon>
        <taxon>Pseudomonadati</taxon>
        <taxon>Planctomycetota</taxon>
        <taxon>Planctomycetia</taxon>
        <taxon>Pirellulales</taxon>
        <taxon>Pirellulaceae</taxon>
        <taxon>Lignipirellula</taxon>
    </lineage>
</organism>
<feature type="transmembrane region" description="Helical" evidence="7">
    <location>
        <begin position="765"/>
        <end position="790"/>
    </location>
</feature>
<reference evidence="9 10" key="1">
    <citation type="submission" date="2019-02" db="EMBL/GenBank/DDBJ databases">
        <title>Deep-cultivation of Planctomycetes and their phenomic and genomic characterization uncovers novel biology.</title>
        <authorList>
            <person name="Wiegand S."/>
            <person name="Jogler M."/>
            <person name="Boedeker C."/>
            <person name="Pinto D."/>
            <person name="Vollmers J."/>
            <person name="Rivas-Marin E."/>
            <person name="Kohn T."/>
            <person name="Peeters S.H."/>
            <person name="Heuer A."/>
            <person name="Rast P."/>
            <person name="Oberbeckmann S."/>
            <person name="Bunk B."/>
            <person name="Jeske O."/>
            <person name="Meyerdierks A."/>
            <person name="Storesund J.E."/>
            <person name="Kallscheuer N."/>
            <person name="Luecker S."/>
            <person name="Lage O.M."/>
            <person name="Pohl T."/>
            <person name="Merkel B.J."/>
            <person name="Hornburger P."/>
            <person name="Mueller R.-W."/>
            <person name="Bruemmer F."/>
            <person name="Labrenz M."/>
            <person name="Spormann A.M."/>
            <person name="Op den Camp H."/>
            <person name="Overmann J."/>
            <person name="Amann R."/>
            <person name="Jetten M.S.M."/>
            <person name="Mascher T."/>
            <person name="Medema M.H."/>
            <person name="Devos D.P."/>
            <person name="Kaster A.-K."/>
            <person name="Ovreas L."/>
            <person name="Rohde M."/>
            <person name="Galperin M.Y."/>
            <person name="Jogler C."/>
        </authorList>
    </citation>
    <scope>NUCLEOTIDE SEQUENCE [LARGE SCALE GENOMIC DNA]</scope>
    <source>
        <strain evidence="9 10">Pla85_3_4</strain>
    </source>
</reference>
<name>A0A518DN32_9BACT</name>
<feature type="binding site" evidence="5">
    <location>
        <position position="195"/>
    </location>
    <ligand>
        <name>ATP</name>
        <dbReference type="ChEBI" id="CHEBI:30616"/>
    </ligand>
</feature>
<dbReference type="OrthoDB" id="6111975at2"/>
<dbReference type="KEGG" id="lcre:Pla8534_10270"/>
<keyword evidence="2 5" id="KW-0547">Nucleotide-binding</keyword>
<evidence type="ECO:0000256" key="4">
    <source>
        <dbReference type="ARBA" id="ARBA00022840"/>
    </source>
</evidence>
<feature type="region of interest" description="Disordered" evidence="6">
    <location>
        <begin position="57"/>
        <end position="80"/>
    </location>
</feature>
<sequence>MQIGCPYCRHEIRIKGSTRPGRYFPTCSQCQRRFAVTVPELRLIVEALDEHGEPIPAPLDPQATQQMSLAGPSPASAFDQPTAGASQLLEARTAGDAINPTQASLPQGSEPTSLGHTVVAGTAGATDSGSFLLQNQDTLDSRAIGQGEAAGPTGAGPSMPERLGGYRLQKELGHGGMGAVYLARQTSLDRDVALKLIQPRLARDPVYLSRFTREAYAAAQLNHHNVVQVYDLGSAGGVHFFSMEYVEGRSLSELLGEKGRLSPREAAGYIVQAARGLLCAHDHGLVHRDVKPANLMLNQQGVVKVADLGLVKLRDVDDLQRSPGDNASIRDALAADATRTNIAMGTPAYMAPEQAGDSSGVDHRADIYALGCTFYSLLTGRPPFEGKTALEVITRHRSEPVVRPEMLVEGISPELSEITLGMVEKEPARRPQDLGQVIAALEALLGGDQETLDLKASEQIEQTAHAFANASTGRLAGWLALAGAGGSLLLSVVFALLGWYAVAAAALLAPLAAVASNILIVSWAENSHLMRRIRDLLFRSRWFDYCYAAVSAVAVTGLLFLLGLLLPTLLFVSLGAGVGIAWYAWMQRPTASRRQEAVRQLENVIRNLRIAGRSEEAVQRLTARSSGDDWEELFERLFGYEAMLVAREQRQAEEPNRRLVRYAAWRDPLVRRIDARIEELQRQAEHRHLQKIEIARLRAEGLSAKEARQRAADSADNMVDQASALHAVRLKPPADRRREIKAMLAQTRKEGEQHRRSLASRARRLVGLFCGPTVRFAVAAFCLAMFVLWAQQNDLWSGARLPSTLSLPSFRQEAGEQGKQLLEQFQSAGERQPLRFLPEPLATLFSGLGPLAAGVLLLLSLSGRGWKTSIGACVAAAICLWAFAWRL</sequence>
<feature type="transmembrane region" description="Helical" evidence="7">
    <location>
        <begin position="868"/>
        <end position="885"/>
    </location>
</feature>
<protein>
    <submittedName>
        <fullName evidence="9">Serine/threonine-protein kinase PknB</fullName>
        <ecNumber evidence="9">2.7.11.1</ecNumber>
    </submittedName>
</protein>
<keyword evidence="4 5" id="KW-0067">ATP-binding</keyword>
<keyword evidence="3 9" id="KW-0418">Kinase</keyword>
<keyword evidence="7" id="KW-0472">Membrane</keyword>
<dbReference type="Gene3D" id="3.30.200.20">
    <property type="entry name" value="Phosphorylase Kinase, domain 1"/>
    <property type="match status" value="1"/>
</dbReference>
<evidence type="ECO:0000256" key="3">
    <source>
        <dbReference type="ARBA" id="ARBA00022777"/>
    </source>
</evidence>
<dbReference type="InterPro" id="IPR000719">
    <property type="entry name" value="Prot_kinase_dom"/>
</dbReference>
<dbReference type="PANTHER" id="PTHR43289:SF6">
    <property type="entry name" value="SERINE_THREONINE-PROTEIN KINASE NEKL-3"/>
    <property type="match status" value="1"/>
</dbReference>
<feature type="transmembrane region" description="Helical" evidence="7">
    <location>
        <begin position="503"/>
        <end position="524"/>
    </location>
</feature>
<dbReference type="SUPFAM" id="SSF56112">
    <property type="entry name" value="Protein kinase-like (PK-like)"/>
    <property type="match status" value="1"/>
</dbReference>
<keyword evidence="1 9" id="KW-0808">Transferase</keyword>
<keyword evidence="7" id="KW-0812">Transmembrane</keyword>
<dbReference type="Gene3D" id="1.10.510.10">
    <property type="entry name" value="Transferase(Phosphotransferase) domain 1"/>
    <property type="match status" value="1"/>
</dbReference>
<proteinExistence type="predicted"/>
<evidence type="ECO:0000256" key="2">
    <source>
        <dbReference type="ARBA" id="ARBA00022741"/>
    </source>
</evidence>
<dbReference type="GO" id="GO:0005524">
    <property type="term" value="F:ATP binding"/>
    <property type="evidence" value="ECO:0007669"/>
    <property type="project" value="UniProtKB-UniRule"/>
</dbReference>
<dbReference type="CDD" id="cd14014">
    <property type="entry name" value="STKc_PknB_like"/>
    <property type="match status" value="1"/>
</dbReference>
<feature type="domain" description="Protein kinase" evidence="8">
    <location>
        <begin position="166"/>
        <end position="445"/>
    </location>
</feature>
<dbReference type="Pfam" id="PF00069">
    <property type="entry name" value="Pkinase"/>
    <property type="match status" value="1"/>
</dbReference>
<feature type="transmembrane region" description="Helical" evidence="7">
    <location>
        <begin position="568"/>
        <end position="585"/>
    </location>
</feature>
<evidence type="ECO:0000256" key="7">
    <source>
        <dbReference type="SAM" id="Phobius"/>
    </source>
</evidence>
<keyword evidence="10" id="KW-1185">Reference proteome</keyword>
<evidence type="ECO:0000313" key="10">
    <source>
        <dbReference type="Proteomes" id="UP000317648"/>
    </source>
</evidence>
<dbReference type="InterPro" id="IPR011009">
    <property type="entry name" value="Kinase-like_dom_sf"/>
</dbReference>
<dbReference type="PROSITE" id="PS00107">
    <property type="entry name" value="PROTEIN_KINASE_ATP"/>
    <property type="match status" value="1"/>
</dbReference>
<feature type="transmembrane region" description="Helical" evidence="7">
    <location>
        <begin position="545"/>
        <end position="562"/>
    </location>
</feature>
<dbReference type="PROSITE" id="PS50011">
    <property type="entry name" value="PROTEIN_KINASE_DOM"/>
    <property type="match status" value="1"/>
</dbReference>